<proteinExistence type="predicted"/>
<gene>
    <name evidence="2" type="ORF">FHW36_103622</name>
</gene>
<name>A0A561PUS3_9BACT</name>
<dbReference type="OrthoDB" id="711379at2"/>
<keyword evidence="3" id="KW-1185">Reference proteome</keyword>
<sequence length="86" mass="9714">MNKKFTFSQKPLDYVYALVWFGLFVAFAYYIFSGKMFQPDANGKIHIVAILVAWVAEYLTQIGTSILVLLIGLYISGKMIVKKGVN</sequence>
<evidence type="ECO:0000256" key="1">
    <source>
        <dbReference type="SAM" id="Phobius"/>
    </source>
</evidence>
<dbReference type="EMBL" id="VIWO01000003">
    <property type="protein sequence ID" value="TWF41818.1"/>
    <property type="molecule type" value="Genomic_DNA"/>
</dbReference>
<reference evidence="2 3" key="1">
    <citation type="submission" date="2019-06" db="EMBL/GenBank/DDBJ databases">
        <title>Sorghum-associated microbial communities from plants grown in Nebraska, USA.</title>
        <authorList>
            <person name="Schachtman D."/>
        </authorList>
    </citation>
    <scope>NUCLEOTIDE SEQUENCE [LARGE SCALE GENOMIC DNA]</scope>
    <source>
        <strain evidence="2 3">1209</strain>
    </source>
</reference>
<organism evidence="2 3">
    <name type="scientific">Chitinophaga polysaccharea</name>
    <dbReference type="NCBI Taxonomy" id="1293035"/>
    <lineage>
        <taxon>Bacteria</taxon>
        <taxon>Pseudomonadati</taxon>
        <taxon>Bacteroidota</taxon>
        <taxon>Chitinophagia</taxon>
        <taxon>Chitinophagales</taxon>
        <taxon>Chitinophagaceae</taxon>
        <taxon>Chitinophaga</taxon>
    </lineage>
</organism>
<keyword evidence="1" id="KW-0812">Transmembrane</keyword>
<keyword evidence="1" id="KW-1133">Transmembrane helix</keyword>
<dbReference type="RefSeq" id="WP_145670203.1">
    <property type="nucleotide sequence ID" value="NZ_VIWO01000003.1"/>
</dbReference>
<dbReference type="AlphaFoldDB" id="A0A561PUS3"/>
<evidence type="ECO:0000313" key="3">
    <source>
        <dbReference type="Proteomes" id="UP000320811"/>
    </source>
</evidence>
<comment type="caution">
    <text evidence="2">The sequence shown here is derived from an EMBL/GenBank/DDBJ whole genome shotgun (WGS) entry which is preliminary data.</text>
</comment>
<dbReference type="Proteomes" id="UP000320811">
    <property type="component" value="Unassembled WGS sequence"/>
</dbReference>
<keyword evidence="1" id="KW-0472">Membrane</keyword>
<accession>A0A561PUS3</accession>
<protein>
    <submittedName>
        <fullName evidence="2">Uncharacterized protein</fullName>
    </submittedName>
</protein>
<feature type="transmembrane region" description="Helical" evidence="1">
    <location>
        <begin position="45"/>
        <end position="75"/>
    </location>
</feature>
<feature type="transmembrane region" description="Helical" evidence="1">
    <location>
        <begin position="12"/>
        <end position="33"/>
    </location>
</feature>
<evidence type="ECO:0000313" key="2">
    <source>
        <dbReference type="EMBL" id="TWF41818.1"/>
    </source>
</evidence>